<dbReference type="EMBL" id="FTPD01000067">
    <property type="protein sequence ID" value="SIT59574.1"/>
    <property type="molecule type" value="Genomic_DNA"/>
</dbReference>
<evidence type="ECO:0000256" key="1">
    <source>
        <dbReference type="ARBA" id="ARBA00023125"/>
    </source>
</evidence>
<evidence type="ECO:0000313" key="5">
    <source>
        <dbReference type="Proteomes" id="UP000188388"/>
    </source>
</evidence>
<evidence type="ECO:0000256" key="2">
    <source>
        <dbReference type="PROSITE-ProRule" id="PRU00335"/>
    </source>
</evidence>
<dbReference type="Gene3D" id="1.10.10.60">
    <property type="entry name" value="Homeodomain-like"/>
    <property type="match status" value="1"/>
</dbReference>
<reference evidence="5" key="1">
    <citation type="submission" date="2017-01" db="EMBL/GenBank/DDBJ databases">
        <authorList>
            <person name="Brunel B."/>
        </authorList>
    </citation>
    <scope>NUCLEOTIDE SEQUENCE [LARGE SCALE GENOMIC DNA]</scope>
</reference>
<dbReference type="GO" id="GO:0003700">
    <property type="term" value="F:DNA-binding transcription factor activity"/>
    <property type="evidence" value="ECO:0007669"/>
    <property type="project" value="TreeGrafter"/>
</dbReference>
<dbReference type="InterPro" id="IPR039536">
    <property type="entry name" value="TetR_C_Proteobacteria"/>
</dbReference>
<keyword evidence="5" id="KW-1185">Reference proteome</keyword>
<evidence type="ECO:0000313" key="4">
    <source>
        <dbReference type="EMBL" id="SIT59574.1"/>
    </source>
</evidence>
<dbReference type="InterPro" id="IPR001647">
    <property type="entry name" value="HTH_TetR"/>
</dbReference>
<dbReference type="Gene3D" id="1.10.357.10">
    <property type="entry name" value="Tetracycline Repressor, domain 2"/>
    <property type="match status" value="1"/>
</dbReference>
<sequence length="252" mass="27377">MHRVRQYVIDTPNRNVRYGPGAAVIEQEKSLLQASVDNDTSEALTERQKAVLDAALRLLVEEGDQLTMTAVARRASCSKETLYKWFGDRDGLLTAIVQWQASKVRVVPVDGKGLTLASLTVSLARFASDWLKVISSDTSIALNRVAIGRAGAIRRKDGNDDLGAIVLENGRFALARRLKPVLEAGRQAGLLEFSDAEAAFRTFFGLVARDVQIRLLLGDRLKLTDAAIGGDAVRATQQFLALYGAKTGPQGL</sequence>
<gene>
    <name evidence="4" type="ORF">BQ8794_70504</name>
</gene>
<proteinExistence type="predicted"/>
<feature type="domain" description="HTH tetR-type" evidence="3">
    <location>
        <begin position="45"/>
        <end position="104"/>
    </location>
</feature>
<name>A0A1R3VJV5_9HYPH</name>
<protein>
    <submittedName>
        <fullName evidence="4">Putative transcriptional regulator</fullName>
    </submittedName>
</protein>
<organism evidence="4 5">
    <name type="scientific">Mesorhizobium prunaredense</name>
    <dbReference type="NCBI Taxonomy" id="1631249"/>
    <lineage>
        <taxon>Bacteria</taxon>
        <taxon>Pseudomonadati</taxon>
        <taxon>Pseudomonadota</taxon>
        <taxon>Alphaproteobacteria</taxon>
        <taxon>Hyphomicrobiales</taxon>
        <taxon>Phyllobacteriaceae</taxon>
        <taxon>Mesorhizobium</taxon>
    </lineage>
</organism>
<accession>A0A1R3VJV5</accession>
<dbReference type="GO" id="GO:0000976">
    <property type="term" value="F:transcription cis-regulatory region binding"/>
    <property type="evidence" value="ECO:0007669"/>
    <property type="project" value="TreeGrafter"/>
</dbReference>
<dbReference type="PANTHER" id="PTHR30055">
    <property type="entry name" value="HTH-TYPE TRANSCRIPTIONAL REGULATOR RUTR"/>
    <property type="match status" value="1"/>
</dbReference>
<dbReference type="SUPFAM" id="SSF46689">
    <property type="entry name" value="Homeodomain-like"/>
    <property type="match status" value="1"/>
</dbReference>
<dbReference type="Pfam" id="PF14246">
    <property type="entry name" value="TetR_C_7"/>
    <property type="match status" value="1"/>
</dbReference>
<dbReference type="PRINTS" id="PR00455">
    <property type="entry name" value="HTHTETR"/>
</dbReference>
<dbReference type="Proteomes" id="UP000188388">
    <property type="component" value="Unassembled WGS sequence"/>
</dbReference>
<keyword evidence="1 2" id="KW-0238">DNA-binding</keyword>
<dbReference type="PANTHER" id="PTHR30055:SF146">
    <property type="entry name" value="HTH-TYPE TRANSCRIPTIONAL DUAL REGULATOR CECR"/>
    <property type="match status" value="1"/>
</dbReference>
<dbReference type="AlphaFoldDB" id="A0A1R3VJV5"/>
<dbReference type="Pfam" id="PF00440">
    <property type="entry name" value="TetR_N"/>
    <property type="match status" value="1"/>
</dbReference>
<evidence type="ECO:0000259" key="3">
    <source>
        <dbReference type="PROSITE" id="PS50977"/>
    </source>
</evidence>
<dbReference type="STRING" id="1631249.BQ8794_70504"/>
<feature type="DNA-binding region" description="H-T-H motif" evidence="2">
    <location>
        <begin position="67"/>
        <end position="86"/>
    </location>
</feature>
<dbReference type="InterPro" id="IPR009057">
    <property type="entry name" value="Homeodomain-like_sf"/>
</dbReference>
<dbReference type="InterPro" id="IPR050109">
    <property type="entry name" value="HTH-type_TetR-like_transc_reg"/>
</dbReference>
<dbReference type="PROSITE" id="PS50977">
    <property type="entry name" value="HTH_TETR_2"/>
    <property type="match status" value="1"/>
</dbReference>